<sequence>MYDREINSPVILEGQVLQAIPTPTFTSTPKIKLANIDDCRREMASVYRDARSGRINSQDGSRLIYMLSQIGKLIELADIEKRIEVLENLNNGKT</sequence>
<evidence type="ECO:0000313" key="1">
    <source>
        <dbReference type="EMBL" id="PTQ86478.1"/>
    </source>
</evidence>
<dbReference type="AlphaFoldDB" id="A0A2T5IRP2"/>
<name>A0A2T5IRP2_9PROT</name>
<proteinExistence type="predicted"/>
<dbReference type="EMBL" id="QAOL01000010">
    <property type="protein sequence ID" value="PTQ86478.1"/>
    <property type="molecule type" value="Genomic_DNA"/>
</dbReference>
<accession>A0A2T5IRP2</accession>
<evidence type="ECO:0000313" key="2">
    <source>
        <dbReference type="Proteomes" id="UP000244110"/>
    </source>
</evidence>
<dbReference type="Proteomes" id="UP000244110">
    <property type="component" value="Unassembled WGS sequence"/>
</dbReference>
<organism evidence="1 2">
    <name type="scientific">Nitrosomonas ureae</name>
    <dbReference type="NCBI Taxonomy" id="44577"/>
    <lineage>
        <taxon>Bacteria</taxon>
        <taxon>Pseudomonadati</taxon>
        <taxon>Pseudomonadota</taxon>
        <taxon>Betaproteobacteria</taxon>
        <taxon>Nitrosomonadales</taxon>
        <taxon>Nitrosomonadaceae</taxon>
        <taxon>Nitrosomonas</taxon>
    </lineage>
</organism>
<reference evidence="1 2" key="1">
    <citation type="submission" date="2018-04" db="EMBL/GenBank/DDBJ databases">
        <title>Active sludge and wastewater microbial communities from Klosterneuburg, Austria.</title>
        <authorList>
            <person name="Wagner M."/>
        </authorList>
    </citation>
    <scope>NUCLEOTIDE SEQUENCE [LARGE SCALE GENOMIC DNA]</scope>
    <source>
        <strain evidence="1 2">Nm4</strain>
    </source>
</reference>
<gene>
    <name evidence="1" type="ORF">C8R28_101054</name>
</gene>
<comment type="caution">
    <text evidence="1">The sequence shown here is derived from an EMBL/GenBank/DDBJ whole genome shotgun (WGS) entry which is preliminary data.</text>
</comment>
<protein>
    <submittedName>
        <fullName evidence="1">Uncharacterized protein</fullName>
    </submittedName>
</protein>